<sequence length="991" mass="113021">MSFGSSHSVSDHGGDESFQRLSVKQISPSDVQRNVRTIKKAFKSFHLNQNTCLNPQHDAESFNHFEQGVRLGEIYTDISRKFVERSKIVLKRECLVRLQAFSEFVTELEESVENYTSLLLNDRKLSVETFPFKVERFHDICQKAKTHCSHEMAIRKMVSEDVWICKSLSDMQDDLSMFHKTLHRQREMSFSLISSILWCVLRIVKKWDWRLSPQALSALCQGIEDYNRLIEFVKSFEKENGLPGFSEARQCSKLSLDAFLSPAVSMWSDVCLLPLSKLTNSIASVRSKVLTCHVCKFLSEHEEVTRAVRYDFVTNFEWNDFGVALYGGGTRSENAMKKGILTVLNRNQIPLLKLDPDSQLPLFYSQEQAFLSNLTSQLTKSTSLIMGHQLIGERKTVILPSIENLKDNATAMEETGHDQKGMNSPVSHSEGHGILKHSTGYGSPRLNKRVQWNAPLDAETMKQIQTQYDGILWSSFGRELINALSEYPEFSNKLKDYSFGPLFLWSDFFTMVNVRMLESLRLSGRQVGQEVRHRSLIPRCWAEVEGELEKGWIDSDAFLVFYLLLSIPNYLSGCLPVGGNISLHVVSCYLHCFASASSWDSAFCRLLGTSQTDKCRLNNNVKDGVPGTQTVRSMIALFDPLSSIFEMTSYWKQPLSQSEGHACKIVRSTAVTLPQSFCRLRALLSFSLNWFDTKLLHFLASWSLQQYLLITQWDLLIFLESVKKTFNLVQLLCVVHEDSSSWNSISLHYQQVQELVSKLEGLVKKSWALFSKDLTKMSSEFFQEAMPTGKNWKKSRQSGTPYQRNFYVEHAVCQILEPVVESTQRLPTESRLNVLTVAVNTMMEAWSNWILKQEIIFSFNGAHQLSLDFGYIKIWLASDSSNLSSEMQSHLLNLDVFRHLEGAVRLLMLQPRKKRPSPSDNDDTELESNISTMSSSSVLSSFSGVDIDGYDLDVLNDKSIPNSQKWLDLRLRGGKSKKGLLPFCLKVQEMK</sequence>
<keyword evidence="4" id="KW-1185">Reference proteome</keyword>
<evidence type="ECO:0000313" key="4">
    <source>
        <dbReference type="Proteomes" id="UP001249851"/>
    </source>
</evidence>
<evidence type="ECO:0000313" key="3">
    <source>
        <dbReference type="EMBL" id="KAK2549519.1"/>
    </source>
</evidence>
<dbReference type="InterPro" id="IPR055350">
    <property type="entry name" value="CCDC142_C"/>
</dbReference>
<reference evidence="3" key="1">
    <citation type="journal article" date="2023" name="G3 (Bethesda)">
        <title>Whole genome assembly and annotation of the endangered Caribbean coral Acropora cervicornis.</title>
        <authorList>
            <person name="Selwyn J.D."/>
            <person name="Vollmer S.V."/>
        </authorList>
    </citation>
    <scope>NUCLEOTIDE SEQUENCE</scope>
    <source>
        <strain evidence="3">K2</strain>
    </source>
</reference>
<organism evidence="3 4">
    <name type="scientific">Acropora cervicornis</name>
    <name type="common">Staghorn coral</name>
    <dbReference type="NCBI Taxonomy" id="6130"/>
    <lineage>
        <taxon>Eukaryota</taxon>
        <taxon>Metazoa</taxon>
        <taxon>Cnidaria</taxon>
        <taxon>Anthozoa</taxon>
        <taxon>Hexacorallia</taxon>
        <taxon>Scleractinia</taxon>
        <taxon>Astrocoeniina</taxon>
        <taxon>Acroporidae</taxon>
        <taxon>Acropora</taxon>
    </lineage>
</organism>
<dbReference type="PANTHER" id="PTHR21436">
    <property type="entry name" value="COILED-COIL DOMAIN-CONTAINING PROTEIN 142"/>
    <property type="match status" value="1"/>
</dbReference>
<dbReference type="AlphaFoldDB" id="A0AAD9PV55"/>
<dbReference type="Pfam" id="PF14923">
    <property type="entry name" value="CCDC142"/>
    <property type="match status" value="1"/>
</dbReference>
<proteinExistence type="predicted"/>
<name>A0AAD9PV55_ACRCE</name>
<gene>
    <name evidence="3" type="ORF">P5673_030063</name>
</gene>
<protein>
    <submittedName>
        <fullName evidence="3">Coiled-coil domain-containing protein 142</fullName>
    </submittedName>
</protein>
<dbReference type="PANTHER" id="PTHR21436:SF2">
    <property type="entry name" value="COILED-COIL DOMAIN-CONTAINING PROTEIN 142"/>
    <property type="match status" value="1"/>
</dbReference>
<comment type="caution">
    <text evidence="3">The sequence shown here is derived from an EMBL/GenBank/DDBJ whole genome shotgun (WGS) entry which is preliminary data.</text>
</comment>
<feature type="domain" description="Coiled-coil protein 142 C-terminal" evidence="2">
    <location>
        <begin position="569"/>
        <end position="967"/>
    </location>
</feature>
<dbReference type="Proteomes" id="UP001249851">
    <property type="component" value="Unassembled WGS sequence"/>
</dbReference>
<dbReference type="EMBL" id="JARQWQ010000125">
    <property type="protein sequence ID" value="KAK2549519.1"/>
    <property type="molecule type" value="Genomic_DNA"/>
</dbReference>
<dbReference type="InterPro" id="IPR026700">
    <property type="entry name" value="CCDC142"/>
</dbReference>
<evidence type="ECO:0000256" key="1">
    <source>
        <dbReference type="SAM" id="MobiDB-lite"/>
    </source>
</evidence>
<feature type="region of interest" description="Disordered" evidence="1">
    <location>
        <begin position="911"/>
        <end position="932"/>
    </location>
</feature>
<evidence type="ECO:0000259" key="2">
    <source>
        <dbReference type="Pfam" id="PF14923"/>
    </source>
</evidence>
<reference evidence="3" key="2">
    <citation type="journal article" date="2023" name="Science">
        <title>Genomic signatures of disease resistance in endangered staghorn corals.</title>
        <authorList>
            <person name="Vollmer S.V."/>
            <person name="Selwyn J.D."/>
            <person name="Despard B.A."/>
            <person name="Roesel C.L."/>
        </authorList>
    </citation>
    <scope>NUCLEOTIDE SEQUENCE</scope>
    <source>
        <strain evidence="3">K2</strain>
    </source>
</reference>
<accession>A0AAD9PV55</accession>